<dbReference type="AlphaFoldDB" id="A0A7L6N503"/>
<feature type="transmembrane region" description="Helical" evidence="3">
    <location>
        <begin position="17"/>
        <end position="35"/>
    </location>
</feature>
<organism evidence="4 5">
    <name type="scientific">Hujiaoplasma nucleasis</name>
    <dbReference type="NCBI Taxonomy" id="2725268"/>
    <lineage>
        <taxon>Bacteria</taxon>
        <taxon>Bacillati</taxon>
        <taxon>Mycoplasmatota</taxon>
        <taxon>Mollicutes</taxon>
        <taxon>Candidatus Izemoplasmatales</taxon>
        <taxon>Hujiaoplasmataceae</taxon>
        <taxon>Hujiaoplasma</taxon>
    </lineage>
</organism>
<dbReference type="EMBL" id="CP051151">
    <property type="protein sequence ID" value="QLY40085.1"/>
    <property type="molecule type" value="Genomic_DNA"/>
</dbReference>
<reference evidence="4 5" key="1">
    <citation type="submission" date="2020-04" db="EMBL/GenBank/DDBJ databases">
        <authorList>
            <person name="Zheng R.K."/>
            <person name="Sun C.M."/>
        </authorList>
    </citation>
    <scope>NUCLEOTIDE SEQUENCE [LARGE SCALE GENOMIC DNA]</scope>
    <source>
        <strain evidence="5">zrk29</strain>
    </source>
</reference>
<dbReference type="InterPro" id="IPR001733">
    <property type="entry name" value="Peptidase_S26B"/>
</dbReference>
<keyword evidence="3" id="KW-0812">Transmembrane</keyword>
<accession>A0A7L6N503</accession>
<dbReference type="InterPro" id="IPR019533">
    <property type="entry name" value="Peptidase_S26"/>
</dbReference>
<keyword evidence="5" id="KW-1185">Reference proteome</keyword>
<evidence type="ECO:0000256" key="3">
    <source>
        <dbReference type="SAM" id="Phobius"/>
    </source>
</evidence>
<evidence type="ECO:0000313" key="4">
    <source>
        <dbReference type="EMBL" id="QLY40085.1"/>
    </source>
</evidence>
<dbReference type="EC" id="3.4.21.89" evidence="1"/>
<keyword evidence="3" id="KW-1133">Transmembrane helix</keyword>
<feature type="coiled-coil region" evidence="2">
    <location>
        <begin position="198"/>
        <end position="229"/>
    </location>
</feature>
<evidence type="ECO:0000256" key="2">
    <source>
        <dbReference type="SAM" id="Coils"/>
    </source>
</evidence>
<dbReference type="CDD" id="cd06530">
    <property type="entry name" value="S26_SPase_I"/>
    <property type="match status" value="1"/>
</dbReference>
<dbReference type="NCBIfam" id="TIGR02228">
    <property type="entry name" value="sigpep_I_arch"/>
    <property type="match status" value="1"/>
</dbReference>
<keyword evidence="2" id="KW-0175">Coiled coil</keyword>
<keyword evidence="3" id="KW-0472">Membrane</keyword>
<gene>
    <name evidence="4" type="ORF">HF295_04095</name>
</gene>
<protein>
    <recommendedName>
        <fullName evidence="1">Signal peptidase I</fullName>
        <ecNumber evidence="1">3.4.21.89</ecNumber>
    </recommendedName>
</protein>
<keyword evidence="4" id="KW-0378">Hydrolase</keyword>
<dbReference type="GO" id="GO:0004252">
    <property type="term" value="F:serine-type endopeptidase activity"/>
    <property type="evidence" value="ECO:0007669"/>
    <property type="project" value="UniProtKB-UniRule"/>
</dbReference>
<name>A0A7L6N503_9MOLU</name>
<dbReference type="GO" id="GO:0006465">
    <property type="term" value="P:signal peptide processing"/>
    <property type="evidence" value="ECO:0007669"/>
    <property type="project" value="UniProtKB-UniRule"/>
</dbReference>
<evidence type="ECO:0000256" key="1">
    <source>
        <dbReference type="NCBIfam" id="TIGR02228"/>
    </source>
</evidence>
<dbReference type="GO" id="GO:0009003">
    <property type="term" value="F:signal peptidase activity"/>
    <property type="evidence" value="ECO:0007669"/>
    <property type="project" value="UniProtKB-EC"/>
</dbReference>
<dbReference type="GO" id="GO:0016020">
    <property type="term" value="C:membrane"/>
    <property type="evidence" value="ECO:0007669"/>
    <property type="project" value="UniProtKB-UniRule"/>
</dbReference>
<sequence>MENVKGKNDLLKKIGNIAFYVVLGIVLLYAIFALFSKKEENQISFFGITSLAVQSDSMSPTFDKGDLIFISTDFNLSDIVEEEGVVITYWDSTLEEYNTHRIVNVFDAGEGVYFLTTKGDGNPDNDRVLLRVSSDDLNDIVGVWNGRSWSNFGSFVDGFTGFLKSSLGFFLLIVLPAVGFLAYEVVRFVKIYAEYNNKKTMEDRVKMQEEAIAEAKRQLEAEQKKQEEDKE</sequence>
<dbReference type="Proteomes" id="UP000512167">
    <property type="component" value="Chromosome"/>
</dbReference>
<dbReference type="RefSeq" id="WP_312032583.1">
    <property type="nucleotide sequence ID" value="NZ_CP051151.1"/>
</dbReference>
<feature type="transmembrane region" description="Helical" evidence="3">
    <location>
        <begin position="167"/>
        <end position="186"/>
    </location>
</feature>
<dbReference type="KEGG" id="tbk:HF295_04095"/>
<dbReference type="PRINTS" id="PR00728">
    <property type="entry name" value="SIGNALPTASE"/>
</dbReference>
<evidence type="ECO:0000313" key="5">
    <source>
        <dbReference type="Proteomes" id="UP000512167"/>
    </source>
</evidence>
<proteinExistence type="predicted"/>